<dbReference type="AlphaFoldDB" id="A0A974WKK7"/>
<keyword evidence="3" id="KW-0687">Ribonucleoprotein</keyword>
<organism evidence="5 6">
    <name type="scientific">Candidatus Nasuia deltocephalincola</name>
    <dbReference type="NCBI Taxonomy" id="1160784"/>
    <lineage>
        <taxon>Bacteria</taxon>
        <taxon>Pseudomonadati</taxon>
        <taxon>Pseudomonadota</taxon>
        <taxon>Betaproteobacteria</taxon>
        <taxon>Candidatus Nasuia</taxon>
    </lineage>
</organism>
<sequence>MELKVKKKERIDFFIKRFKLKIEKAGIISKLKLKSKGYRKPSLIKRDKYFEKLKKIQKSIRTKNYFKKLY</sequence>
<dbReference type="GO" id="GO:0005840">
    <property type="term" value="C:ribosome"/>
    <property type="evidence" value="ECO:0007669"/>
    <property type="project" value="UniProtKB-KW"/>
</dbReference>
<dbReference type="GO" id="GO:0006412">
    <property type="term" value="P:translation"/>
    <property type="evidence" value="ECO:0007669"/>
    <property type="project" value="InterPro"/>
</dbReference>
<evidence type="ECO:0000313" key="6">
    <source>
        <dbReference type="Proteomes" id="UP000663075"/>
    </source>
</evidence>
<accession>A0A974WKK7</accession>
<dbReference type="NCBIfam" id="TIGR00030">
    <property type="entry name" value="S21p"/>
    <property type="match status" value="1"/>
</dbReference>
<reference evidence="5" key="1">
    <citation type="submission" date="2017-11" db="EMBL/GenBank/DDBJ databases">
        <authorList>
            <person name="Jian Z."/>
        </authorList>
    </citation>
    <scope>NUCLEOTIDE SEQUENCE</scope>
    <source>
        <strain evidence="5">YC</strain>
    </source>
</reference>
<dbReference type="InterPro" id="IPR001911">
    <property type="entry name" value="Ribosomal_bS21"/>
</dbReference>
<evidence type="ECO:0000256" key="4">
    <source>
        <dbReference type="ARBA" id="ARBA00035135"/>
    </source>
</evidence>
<gene>
    <name evidence="5" type="primary">rpsU</name>
    <name evidence="5" type="ORF">CU086_00435</name>
</gene>
<comment type="similarity">
    <text evidence="1">Belongs to the bacterial ribosomal protein bS21 family.</text>
</comment>
<evidence type="ECO:0000256" key="2">
    <source>
        <dbReference type="ARBA" id="ARBA00022980"/>
    </source>
</evidence>
<evidence type="ECO:0000256" key="1">
    <source>
        <dbReference type="ARBA" id="ARBA00006640"/>
    </source>
</evidence>
<dbReference type="GO" id="GO:1990904">
    <property type="term" value="C:ribonucleoprotein complex"/>
    <property type="evidence" value="ECO:0007669"/>
    <property type="project" value="UniProtKB-KW"/>
</dbReference>
<keyword evidence="2 5" id="KW-0689">Ribosomal protein</keyword>
<protein>
    <recommendedName>
        <fullName evidence="4">Small ribosomal subunit protein bS21</fullName>
    </recommendedName>
</protein>
<proteinExistence type="inferred from homology"/>
<dbReference type="EMBL" id="CP024850">
    <property type="protein sequence ID" value="QSF25299.1"/>
    <property type="molecule type" value="Genomic_DNA"/>
</dbReference>
<evidence type="ECO:0000313" key="5">
    <source>
        <dbReference type="EMBL" id="QSF25299.1"/>
    </source>
</evidence>
<dbReference type="GO" id="GO:0003735">
    <property type="term" value="F:structural constituent of ribosome"/>
    <property type="evidence" value="ECO:0007669"/>
    <property type="project" value="InterPro"/>
</dbReference>
<dbReference type="Proteomes" id="UP000663075">
    <property type="component" value="Chromosome"/>
</dbReference>
<name>A0A974WKK7_9PROT</name>
<keyword evidence="6" id="KW-1185">Reference proteome</keyword>
<evidence type="ECO:0000256" key="3">
    <source>
        <dbReference type="ARBA" id="ARBA00023274"/>
    </source>
</evidence>